<gene>
    <name evidence="1" type="ORF">COU23_02550</name>
</gene>
<proteinExistence type="predicted"/>
<dbReference type="AlphaFoldDB" id="A0A2M6WAG4"/>
<dbReference type="Proteomes" id="UP000231464">
    <property type="component" value="Unassembled WGS sequence"/>
</dbReference>
<protein>
    <submittedName>
        <fullName evidence="1">Uncharacterized protein</fullName>
    </submittedName>
</protein>
<evidence type="ECO:0000313" key="1">
    <source>
        <dbReference type="EMBL" id="PIT89675.1"/>
    </source>
</evidence>
<sequence length="108" mass="12748">MKNKIEQKLERSDKMRFKFEVCVTGFEKPFAETIAASLSEAQRNILHRKDEFRKNGIILFSMEDVKKLFFKIEKDDPIAAKPPKKQQKFYWHEDGEFTAADRAALLKH</sequence>
<comment type="caution">
    <text evidence="1">The sequence shown here is derived from an EMBL/GenBank/DDBJ whole genome shotgun (WGS) entry which is preliminary data.</text>
</comment>
<name>A0A2M6WAG4_9BACT</name>
<dbReference type="EMBL" id="PFBP01000040">
    <property type="protein sequence ID" value="PIT89675.1"/>
    <property type="molecule type" value="Genomic_DNA"/>
</dbReference>
<evidence type="ECO:0000313" key="2">
    <source>
        <dbReference type="Proteomes" id="UP000231464"/>
    </source>
</evidence>
<accession>A0A2M6WAG4</accession>
<organism evidence="1 2">
    <name type="scientific">Candidatus Kuenenbacteria bacterium CG10_big_fil_rev_8_21_14_0_10_36_11</name>
    <dbReference type="NCBI Taxonomy" id="1974618"/>
    <lineage>
        <taxon>Bacteria</taxon>
        <taxon>Candidatus Kueneniibacteriota</taxon>
    </lineage>
</organism>
<reference evidence="2" key="1">
    <citation type="submission" date="2017-09" db="EMBL/GenBank/DDBJ databases">
        <title>Depth-based differentiation of microbial function through sediment-hosted aquifers and enrichment of novel symbionts in the deep terrestrial subsurface.</title>
        <authorList>
            <person name="Probst A.J."/>
            <person name="Ladd B."/>
            <person name="Jarett J.K."/>
            <person name="Geller-Mcgrath D.E."/>
            <person name="Sieber C.M.K."/>
            <person name="Emerson J.B."/>
            <person name="Anantharaman K."/>
            <person name="Thomas B.C."/>
            <person name="Malmstrom R."/>
            <person name="Stieglmeier M."/>
            <person name="Klingl A."/>
            <person name="Woyke T."/>
            <person name="Ryan C.M."/>
            <person name="Banfield J.F."/>
        </authorList>
    </citation>
    <scope>NUCLEOTIDE SEQUENCE [LARGE SCALE GENOMIC DNA]</scope>
</reference>